<dbReference type="AlphaFoldDB" id="A0A1I8BHH9"/>
<sequence>MMESYSTDEQDVTVTSFQNPVSPEISFSLIELSILINILSNIRQGDITQTPELHTVLLNRANQYESSLNKDQPVVNQLNETYAKLAKVIDYYNNLIYGLLNQSEENYNNSEIQIKRQIIMERLIELSQIMLQDDFRNFIFNLIPGLNKNNIKKKENILKNSKNIIDNIEK</sequence>
<reference evidence="2" key="1">
    <citation type="submission" date="2016-11" db="UniProtKB">
        <authorList>
            <consortium name="WormBaseParasite"/>
        </authorList>
    </citation>
    <scope>IDENTIFICATION</scope>
</reference>
<dbReference type="WBParaSite" id="MhA1_Contig2409.frz3.gene1">
    <property type="protein sequence ID" value="MhA1_Contig2409.frz3.gene1"/>
    <property type="gene ID" value="MhA1_Contig2409.frz3.gene1"/>
</dbReference>
<keyword evidence="1" id="KW-1185">Reference proteome</keyword>
<name>A0A1I8BHH9_MELHA</name>
<proteinExistence type="predicted"/>
<accession>A0A1I8BHH9</accession>
<dbReference type="Proteomes" id="UP000095281">
    <property type="component" value="Unplaced"/>
</dbReference>
<organism evidence="1 2">
    <name type="scientific">Meloidogyne hapla</name>
    <name type="common">Root-knot nematode worm</name>
    <dbReference type="NCBI Taxonomy" id="6305"/>
    <lineage>
        <taxon>Eukaryota</taxon>
        <taxon>Metazoa</taxon>
        <taxon>Ecdysozoa</taxon>
        <taxon>Nematoda</taxon>
        <taxon>Chromadorea</taxon>
        <taxon>Rhabditida</taxon>
        <taxon>Tylenchina</taxon>
        <taxon>Tylenchomorpha</taxon>
        <taxon>Tylenchoidea</taxon>
        <taxon>Meloidogynidae</taxon>
        <taxon>Meloidogyninae</taxon>
        <taxon>Meloidogyne</taxon>
    </lineage>
</organism>
<evidence type="ECO:0000313" key="2">
    <source>
        <dbReference type="WBParaSite" id="MhA1_Contig2409.frz3.gene1"/>
    </source>
</evidence>
<evidence type="ECO:0000313" key="1">
    <source>
        <dbReference type="Proteomes" id="UP000095281"/>
    </source>
</evidence>
<protein>
    <submittedName>
        <fullName evidence="2">Mediator of RNA polymerase II transcription subunit 7</fullName>
    </submittedName>
</protein>